<sequence>MENKNTIVLSAEMDMEIEEAKASMKGKSTGIPQVDVLVIMATLVNQKKPHTTAWLNESSYNYKILIKALVNGYEVEEEFTDEPIEEETKMEKGKVTIEIDFTGEGVQIQFNGNPNDYQKAIQTVVKNEKILEFIAHQTVEGFGAEEDTEKVCCMSGGSCPFGGEQFFANLLGLHELPEEMEETEEYKAYCEEMKEVHEIFKLFGHPFGEIGFVDAVPQGVFEGMIPFLHKMSGSFTTHANPEDIFSTIERLAQTFTGSQMAPDEDIELEHGDVMVLEINGYQEDVRFFVLKNEQTGYIQLMSTKPNLPFRIPNTFTNSDKLFAFLNNHPKIKDWDIIGNVNDTEPQVA</sequence>
<protein>
    <submittedName>
        <fullName evidence="1">Uncharacterized protein</fullName>
    </submittedName>
</protein>
<dbReference type="RefSeq" id="WP_061662616.1">
    <property type="nucleotide sequence ID" value="NZ_LOMO01000001.1"/>
</dbReference>
<reference evidence="1 2" key="1">
    <citation type="submission" date="2015-12" db="EMBL/GenBank/DDBJ databases">
        <title>Bacillus cereus Group isolate.</title>
        <authorList>
            <person name="Kovac J."/>
        </authorList>
    </citation>
    <scope>NUCLEOTIDE SEQUENCE [LARGE SCALE GENOMIC DNA]</scope>
    <source>
        <strain evidence="1 2">FSL K6-0073</strain>
    </source>
</reference>
<evidence type="ECO:0000313" key="1">
    <source>
        <dbReference type="EMBL" id="KXY51280.1"/>
    </source>
</evidence>
<comment type="caution">
    <text evidence="1">The sequence shown here is derived from an EMBL/GenBank/DDBJ whole genome shotgun (WGS) entry which is preliminary data.</text>
</comment>
<dbReference type="Proteomes" id="UP000075476">
    <property type="component" value="Unassembled WGS sequence"/>
</dbReference>
<gene>
    <name evidence="1" type="ORF">AT268_32870</name>
</gene>
<evidence type="ECO:0000313" key="2">
    <source>
        <dbReference type="Proteomes" id="UP000075476"/>
    </source>
</evidence>
<dbReference type="EMBL" id="LOMO01000001">
    <property type="protein sequence ID" value="KXY51280.1"/>
    <property type="molecule type" value="Genomic_DNA"/>
</dbReference>
<dbReference type="AlphaFoldDB" id="A0A9X0MKD1"/>
<proteinExistence type="predicted"/>
<accession>A0A9X0MKD1</accession>
<name>A0A9X0MKD1_BACCE</name>
<organism evidence="1 2">
    <name type="scientific">Bacillus cereus</name>
    <dbReference type="NCBI Taxonomy" id="1396"/>
    <lineage>
        <taxon>Bacteria</taxon>
        <taxon>Bacillati</taxon>
        <taxon>Bacillota</taxon>
        <taxon>Bacilli</taxon>
        <taxon>Bacillales</taxon>
        <taxon>Bacillaceae</taxon>
        <taxon>Bacillus</taxon>
        <taxon>Bacillus cereus group</taxon>
    </lineage>
</organism>